<name>A0ABN8EH77_9GAMM</name>
<evidence type="ECO:0000313" key="3">
    <source>
        <dbReference type="Proteomes" id="UP000838100"/>
    </source>
</evidence>
<dbReference type="InterPro" id="IPR013988">
    <property type="entry name" value="YjdM_C"/>
</dbReference>
<dbReference type="SMART" id="SM00782">
    <property type="entry name" value="PhnA_Zn_Ribbon"/>
    <property type="match status" value="1"/>
</dbReference>
<accession>A0ABN8EH77</accession>
<dbReference type="PANTHER" id="PTHR30305">
    <property type="entry name" value="PROTEIN YJDM-RELATED"/>
    <property type="match status" value="1"/>
</dbReference>
<reference evidence="2" key="1">
    <citation type="submission" date="2021-12" db="EMBL/GenBank/DDBJ databases">
        <authorList>
            <person name="Rodrigo-Torres L."/>
            <person name="Arahal R. D."/>
            <person name="Lucena T."/>
        </authorList>
    </citation>
    <scope>NUCLEOTIDE SEQUENCE</scope>
    <source>
        <strain evidence="2">CECT 8267</strain>
    </source>
</reference>
<gene>
    <name evidence="2" type="ORF">SIN8267_00309</name>
</gene>
<dbReference type="SUPFAM" id="SSF82057">
    <property type="entry name" value="Prokaryotic SH3-related domain"/>
    <property type="match status" value="1"/>
</dbReference>
<dbReference type="Gene3D" id="2.30.30.40">
    <property type="entry name" value="SH3 Domains"/>
    <property type="match status" value="1"/>
</dbReference>
<protein>
    <recommendedName>
        <fullName evidence="1">PhnA protein N-terminal proteobacterial domain-containing protein</fullName>
    </recommendedName>
</protein>
<evidence type="ECO:0000313" key="2">
    <source>
        <dbReference type="EMBL" id="CAH0990217.1"/>
    </source>
</evidence>
<proteinExistence type="predicted"/>
<evidence type="ECO:0000259" key="1">
    <source>
        <dbReference type="SMART" id="SM00782"/>
    </source>
</evidence>
<organism evidence="2 3">
    <name type="scientific">Sinobacterium norvegicum</name>
    <dbReference type="NCBI Taxonomy" id="1641715"/>
    <lineage>
        <taxon>Bacteria</taxon>
        <taxon>Pseudomonadati</taxon>
        <taxon>Pseudomonadota</taxon>
        <taxon>Gammaproteobacteria</taxon>
        <taxon>Cellvibrionales</taxon>
        <taxon>Spongiibacteraceae</taxon>
        <taxon>Sinobacterium</taxon>
    </lineage>
</organism>
<dbReference type="Proteomes" id="UP000838100">
    <property type="component" value="Unassembled WGS sequence"/>
</dbReference>
<dbReference type="EMBL" id="CAKLPX010000001">
    <property type="protein sequence ID" value="CAH0990217.1"/>
    <property type="molecule type" value="Genomic_DNA"/>
</dbReference>
<dbReference type="RefSeq" id="WP_237442903.1">
    <property type="nucleotide sequence ID" value="NZ_CAKLPX010000001.1"/>
</dbReference>
<dbReference type="Pfam" id="PF03831">
    <property type="entry name" value="YjdM"/>
    <property type="match status" value="1"/>
</dbReference>
<keyword evidence="3" id="KW-1185">Reference proteome</keyword>
<dbReference type="PANTHER" id="PTHR30305:SF3">
    <property type="entry name" value="PROTEIN YJDM"/>
    <property type="match status" value="1"/>
</dbReference>
<dbReference type="InterPro" id="IPR013991">
    <property type="entry name" value="PhnaA_N_proteobac"/>
</dbReference>
<sequence length="190" mass="20904">MSTEKALEQRSGNKCELCGSSDDLFVYEMPPVVSPSAGSCILMCPTCDTQLANPKTMDSNHWRGLNDSMWNPELPVQVMSWRALTLMAQQQSWATDLLDMMYLEDDHLEWAKSGLPEPERPPCLDSNGTELQAGDNVTIIKDLPVKGSSMIIKRGTAVRNIGLTEDPLNIQGKADGVGMVIIAAYCKKNK</sequence>
<comment type="caution">
    <text evidence="2">The sequence shown here is derived from an EMBL/GenBank/DDBJ whole genome shotgun (WGS) entry which is preliminary data.</text>
</comment>
<feature type="domain" description="PhnA protein N-terminal proteobacterial" evidence="1">
    <location>
        <begin position="6"/>
        <end position="52"/>
    </location>
</feature>